<dbReference type="InterPro" id="IPR036291">
    <property type="entry name" value="NAD(P)-bd_dom_sf"/>
</dbReference>
<accession>A0A6A6PTS6</accession>
<dbReference type="RefSeq" id="XP_033589433.1">
    <property type="nucleotide sequence ID" value="XM_033731113.1"/>
</dbReference>
<dbReference type="SUPFAM" id="SSF51735">
    <property type="entry name" value="NAD(P)-binding Rossmann-fold domains"/>
    <property type="match status" value="1"/>
</dbReference>
<dbReference type="Proteomes" id="UP000799767">
    <property type="component" value="Unassembled WGS sequence"/>
</dbReference>
<dbReference type="Pfam" id="PF00106">
    <property type="entry name" value="adh_short"/>
    <property type="match status" value="1"/>
</dbReference>
<keyword evidence="2" id="KW-1185">Reference proteome</keyword>
<dbReference type="AlphaFoldDB" id="A0A6A6PTS6"/>
<dbReference type="EMBL" id="MU001635">
    <property type="protein sequence ID" value="KAF2482863.1"/>
    <property type="molecule type" value="Genomic_DNA"/>
</dbReference>
<dbReference type="PANTHER" id="PTHR43431">
    <property type="entry name" value="OXIDOREDUCTASE, SHORT CHAIN DEHYDROGENASE/REDUCTASE FAMILY (AFU_ORTHOLOGUE AFUA_5G14000)"/>
    <property type="match status" value="1"/>
</dbReference>
<name>A0A6A6PTS6_9PEZI</name>
<dbReference type="OrthoDB" id="5399006at2759"/>
<reference evidence="1" key="1">
    <citation type="journal article" date="2020" name="Stud. Mycol.">
        <title>101 Dothideomycetes genomes: a test case for predicting lifestyles and emergence of pathogens.</title>
        <authorList>
            <person name="Haridas S."/>
            <person name="Albert R."/>
            <person name="Binder M."/>
            <person name="Bloem J."/>
            <person name="Labutti K."/>
            <person name="Salamov A."/>
            <person name="Andreopoulos B."/>
            <person name="Baker S."/>
            <person name="Barry K."/>
            <person name="Bills G."/>
            <person name="Bluhm B."/>
            <person name="Cannon C."/>
            <person name="Castanera R."/>
            <person name="Culley D."/>
            <person name="Daum C."/>
            <person name="Ezra D."/>
            <person name="Gonzalez J."/>
            <person name="Henrissat B."/>
            <person name="Kuo A."/>
            <person name="Liang C."/>
            <person name="Lipzen A."/>
            <person name="Lutzoni F."/>
            <person name="Magnuson J."/>
            <person name="Mondo S."/>
            <person name="Nolan M."/>
            <person name="Ohm R."/>
            <person name="Pangilinan J."/>
            <person name="Park H.-J."/>
            <person name="Ramirez L."/>
            <person name="Alfaro M."/>
            <person name="Sun H."/>
            <person name="Tritt A."/>
            <person name="Yoshinaga Y."/>
            <person name="Zwiers L.-H."/>
            <person name="Turgeon B."/>
            <person name="Goodwin S."/>
            <person name="Spatafora J."/>
            <person name="Crous P."/>
            <person name="Grigoriev I."/>
        </authorList>
    </citation>
    <scope>NUCLEOTIDE SEQUENCE</scope>
    <source>
        <strain evidence="1">CBS 113389</strain>
    </source>
</reference>
<evidence type="ECO:0000313" key="1">
    <source>
        <dbReference type="EMBL" id="KAF2482863.1"/>
    </source>
</evidence>
<evidence type="ECO:0000313" key="2">
    <source>
        <dbReference type="Proteomes" id="UP000799767"/>
    </source>
</evidence>
<sequence>MSSSPIAIVAGVGPGTGSSVARRFAKEYPVVLLARKPESFEKLAKEINDQGGKAVGISADVSNQESIQRAFREIEQHFPGAHAAAAVFNAAGGMVRKEFLTVTLDEFSSGWEVSQKGGFLFAQQALPLLLKARGTSSKFNPTLVFTGATAGVKANAQMATFASSNFAKRALAISLAKEFGPQGIHVAWANIDGPIDIPGRQDYRAKLAEEAKINPDDIAEAYWTLHVQSKRCFTNEIDIRTNIEKW</sequence>
<proteinExistence type="predicted"/>
<protein>
    <recommendedName>
        <fullName evidence="3">NAD(P)-binding protein</fullName>
    </recommendedName>
</protein>
<dbReference type="InterPro" id="IPR002347">
    <property type="entry name" value="SDR_fam"/>
</dbReference>
<dbReference type="GeneID" id="54472115"/>
<gene>
    <name evidence="1" type="ORF">BDY17DRAFT_250854</name>
</gene>
<evidence type="ECO:0008006" key="3">
    <source>
        <dbReference type="Google" id="ProtNLM"/>
    </source>
</evidence>
<dbReference type="Gene3D" id="3.40.50.720">
    <property type="entry name" value="NAD(P)-binding Rossmann-like Domain"/>
    <property type="match status" value="1"/>
</dbReference>
<organism evidence="1 2">
    <name type="scientific">Neohortaea acidophila</name>
    <dbReference type="NCBI Taxonomy" id="245834"/>
    <lineage>
        <taxon>Eukaryota</taxon>
        <taxon>Fungi</taxon>
        <taxon>Dikarya</taxon>
        <taxon>Ascomycota</taxon>
        <taxon>Pezizomycotina</taxon>
        <taxon>Dothideomycetes</taxon>
        <taxon>Dothideomycetidae</taxon>
        <taxon>Mycosphaerellales</taxon>
        <taxon>Teratosphaeriaceae</taxon>
        <taxon>Neohortaea</taxon>
    </lineage>
</organism>
<dbReference type="PANTHER" id="PTHR43431:SF7">
    <property type="entry name" value="OXIDOREDUCTASE, SHORT CHAIN DEHYDROGENASE_REDUCTASE FAMILY (AFU_ORTHOLOGUE AFUA_5G14000)"/>
    <property type="match status" value="1"/>
</dbReference>